<evidence type="ECO:0000313" key="2">
    <source>
        <dbReference type="Proteomes" id="UP000182584"/>
    </source>
</evidence>
<name>A0A1H9XBB0_BUTFI</name>
<accession>A0A1H9XBB0</accession>
<dbReference type="Proteomes" id="UP000182584">
    <property type="component" value="Unassembled WGS sequence"/>
</dbReference>
<reference evidence="1 2" key="1">
    <citation type="submission" date="2016-10" db="EMBL/GenBank/DDBJ databases">
        <authorList>
            <person name="de Groot N.N."/>
        </authorList>
    </citation>
    <scope>NUCLEOTIDE SEQUENCE [LARGE SCALE GENOMIC DNA]</scope>
    <source>
        <strain evidence="1 2">AR40</strain>
    </source>
</reference>
<protein>
    <submittedName>
        <fullName evidence="1">Uncharacterized protein</fullName>
    </submittedName>
</protein>
<dbReference type="AlphaFoldDB" id="A0A1H9XBB0"/>
<evidence type="ECO:0000313" key="1">
    <source>
        <dbReference type="EMBL" id="SES43404.1"/>
    </source>
</evidence>
<dbReference type="EMBL" id="FOGJ01000054">
    <property type="protein sequence ID" value="SES43404.1"/>
    <property type="molecule type" value="Genomic_DNA"/>
</dbReference>
<sequence length="86" mass="9884">MPLTFDEFKNEIIGLLDHHILLSMHAMVFEFVLYDVIQDPDETFLELISEESTSVVFERDKISAITKDDDIYSITQGSLKVFITAN</sequence>
<dbReference type="RefSeq" id="WP_074759174.1">
    <property type="nucleotide sequence ID" value="NZ_FOGJ01000054.1"/>
</dbReference>
<gene>
    <name evidence="1" type="ORF">SAMN04487884_1548</name>
</gene>
<organism evidence="1 2">
    <name type="scientific">Butyrivibrio fibrisolvens</name>
    <dbReference type="NCBI Taxonomy" id="831"/>
    <lineage>
        <taxon>Bacteria</taxon>
        <taxon>Bacillati</taxon>
        <taxon>Bacillota</taxon>
        <taxon>Clostridia</taxon>
        <taxon>Lachnospirales</taxon>
        <taxon>Lachnospiraceae</taxon>
        <taxon>Butyrivibrio</taxon>
    </lineage>
</organism>
<proteinExistence type="predicted"/>